<sequence>MPNHQSICVQFFDGNISTAHAGVLSKNHLGQLVVRWQGQERYYDQQDYVYLPAVGNVGHAIEFCDGARAQLPYLPDWLTLPKQQRLLVNISLMEQSWRWVLVGLLVMVVFIVGMYRYGIPMVSDHIAQRLPADILMDIGNLAEEQVMNMTGDSTLPASHQARIIKLYDKLEGNPAAKVIIRAGKELDANAFALPNNTIVLTDELIKLSNDDNEILAVMAHEQGHLVHRHSLKQAIRGLGISVLIVMVTGDTSDLITGLPTIFATLQYSQQFEMQADKFAIDELTRLNISPIYLANFFEKINDEHDEHSHWSLISTHPDTQERIKQVHQHLPKNQ</sequence>
<evidence type="ECO:0000256" key="2">
    <source>
        <dbReference type="ARBA" id="ARBA00022723"/>
    </source>
</evidence>
<dbReference type="PANTHER" id="PTHR22726">
    <property type="entry name" value="METALLOENDOPEPTIDASE OMA1"/>
    <property type="match status" value="1"/>
</dbReference>
<dbReference type="Gene3D" id="3.30.2010.10">
    <property type="entry name" value="Metalloproteases ('zincins'), catalytic domain"/>
    <property type="match status" value="1"/>
</dbReference>
<keyword evidence="7" id="KW-0472">Membrane</keyword>
<dbReference type="CDD" id="cd07332">
    <property type="entry name" value="M48C_Oma1_like"/>
    <property type="match status" value="1"/>
</dbReference>
<dbReference type="Pfam" id="PF01435">
    <property type="entry name" value="Peptidase_M48"/>
    <property type="match status" value="1"/>
</dbReference>
<dbReference type="InterPro" id="IPR051156">
    <property type="entry name" value="Mito/Outer_Membr_Metalloprot"/>
</dbReference>
<keyword evidence="3 6" id="KW-0378">Hydrolase</keyword>
<evidence type="ECO:0000256" key="1">
    <source>
        <dbReference type="ARBA" id="ARBA00022670"/>
    </source>
</evidence>
<dbReference type="RefSeq" id="WP_263076261.1">
    <property type="nucleotide sequence ID" value="NZ_CP089977.1"/>
</dbReference>
<keyword evidence="5 6" id="KW-0482">Metalloprotease</keyword>
<comment type="cofactor">
    <cofactor evidence="6">
        <name>Zn(2+)</name>
        <dbReference type="ChEBI" id="CHEBI:29105"/>
    </cofactor>
    <text evidence="6">Binds 1 zinc ion per subunit.</text>
</comment>
<organism evidence="9 10">
    <name type="scientific">Moraxella nasicaprae</name>
    <dbReference type="NCBI Taxonomy" id="2904122"/>
    <lineage>
        <taxon>Bacteria</taxon>
        <taxon>Pseudomonadati</taxon>
        <taxon>Pseudomonadota</taxon>
        <taxon>Gammaproteobacteria</taxon>
        <taxon>Moraxellales</taxon>
        <taxon>Moraxellaceae</taxon>
        <taxon>Moraxella</taxon>
    </lineage>
</organism>
<evidence type="ECO:0000313" key="9">
    <source>
        <dbReference type="EMBL" id="UXZ04767.1"/>
    </source>
</evidence>
<dbReference type="PANTHER" id="PTHR22726:SF1">
    <property type="entry name" value="METALLOENDOPEPTIDASE OMA1, MITOCHONDRIAL"/>
    <property type="match status" value="1"/>
</dbReference>
<reference evidence="9" key="1">
    <citation type="submission" date="2021-12" db="EMBL/GenBank/DDBJ databases">
        <title>taxonomy of Moraxella sp. ZY201224.</title>
        <authorList>
            <person name="Li F."/>
        </authorList>
    </citation>
    <scope>NUCLEOTIDE SEQUENCE</scope>
    <source>
        <strain evidence="9">ZY201224</strain>
    </source>
</reference>
<evidence type="ECO:0000256" key="7">
    <source>
        <dbReference type="SAM" id="Phobius"/>
    </source>
</evidence>
<evidence type="ECO:0000256" key="4">
    <source>
        <dbReference type="ARBA" id="ARBA00022833"/>
    </source>
</evidence>
<feature type="transmembrane region" description="Helical" evidence="7">
    <location>
        <begin position="99"/>
        <end position="118"/>
    </location>
</feature>
<proteinExistence type="inferred from homology"/>
<evidence type="ECO:0000256" key="6">
    <source>
        <dbReference type="RuleBase" id="RU003983"/>
    </source>
</evidence>
<feature type="domain" description="Peptidase M48" evidence="8">
    <location>
        <begin position="185"/>
        <end position="327"/>
    </location>
</feature>
<keyword evidence="7" id="KW-0812">Transmembrane</keyword>
<dbReference type="EMBL" id="CP089977">
    <property type="protein sequence ID" value="UXZ04767.1"/>
    <property type="molecule type" value="Genomic_DNA"/>
</dbReference>
<keyword evidence="10" id="KW-1185">Reference proteome</keyword>
<keyword evidence="2" id="KW-0479">Metal-binding</keyword>
<keyword evidence="7" id="KW-1133">Transmembrane helix</keyword>
<accession>A0ABY6F3V7</accession>
<dbReference type="InterPro" id="IPR001915">
    <property type="entry name" value="Peptidase_M48"/>
</dbReference>
<gene>
    <name evidence="9" type="ORF">LU297_09430</name>
</gene>
<evidence type="ECO:0000259" key="8">
    <source>
        <dbReference type="Pfam" id="PF01435"/>
    </source>
</evidence>
<keyword evidence="1 6" id="KW-0645">Protease</keyword>
<evidence type="ECO:0000256" key="3">
    <source>
        <dbReference type="ARBA" id="ARBA00022801"/>
    </source>
</evidence>
<comment type="similarity">
    <text evidence="6">Belongs to the peptidase M48 family.</text>
</comment>
<name>A0ABY6F3V7_9GAMM</name>
<keyword evidence="4 6" id="KW-0862">Zinc</keyword>
<protein>
    <submittedName>
        <fullName evidence="9">M48 family metallopeptidase</fullName>
    </submittedName>
</protein>
<dbReference type="Proteomes" id="UP001063782">
    <property type="component" value="Chromosome"/>
</dbReference>
<evidence type="ECO:0000313" key="10">
    <source>
        <dbReference type="Proteomes" id="UP001063782"/>
    </source>
</evidence>
<evidence type="ECO:0000256" key="5">
    <source>
        <dbReference type="ARBA" id="ARBA00023049"/>
    </source>
</evidence>